<gene>
    <name evidence="1" type="ORF">RJG51_03925</name>
    <name evidence="2" type="ORF">RJG55_08165</name>
    <name evidence="3" type="ORF">RJG57_03200</name>
</gene>
<dbReference type="AlphaFoldDB" id="A0AA96ICV9"/>
<evidence type="ECO:0000313" key="3">
    <source>
        <dbReference type="EMBL" id="WNL26191.1"/>
    </source>
</evidence>
<proteinExistence type="predicted"/>
<reference evidence="3" key="1">
    <citation type="submission" date="2023-09" db="EMBL/GenBank/DDBJ databases">
        <title>Arcobacter tbilisiensis sp. nov. isolated from chicken meat in Tbilisi, Georgia.</title>
        <authorList>
            <person name="Matthias R."/>
            <person name="Zautner A.E."/>
        </authorList>
    </citation>
    <scope>NUCLEOTIDE SEQUENCE</scope>
    <source>
        <strain evidence="3">LEO 70</strain>
        <strain evidence="2">LEO 74</strain>
    </source>
</reference>
<evidence type="ECO:0000313" key="2">
    <source>
        <dbReference type="EMBL" id="WNL22918.1"/>
    </source>
</evidence>
<dbReference type="EMBL" id="CP134845">
    <property type="protein sequence ID" value="WNL15340.1"/>
    <property type="molecule type" value="Genomic_DNA"/>
</dbReference>
<name>A0AA96ICV9_9BACT</name>
<organism evidence="3">
    <name type="scientific">Arcobacter sp. AZ-2023</name>
    <dbReference type="NCBI Taxonomy" id="3074453"/>
    <lineage>
        <taxon>Bacteria</taxon>
        <taxon>Pseudomonadati</taxon>
        <taxon>Campylobacterota</taxon>
        <taxon>Epsilonproteobacteria</taxon>
        <taxon>Campylobacterales</taxon>
        <taxon>Arcobacteraceae</taxon>
        <taxon>Arcobacter</taxon>
    </lineage>
</organism>
<protein>
    <submittedName>
        <fullName evidence="3">Uncharacterized protein</fullName>
    </submittedName>
</protein>
<dbReference type="EMBL" id="CP134852">
    <property type="protein sequence ID" value="WNL26191.1"/>
    <property type="molecule type" value="Genomic_DNA"/>
</dbReference>
<accession>A0AA96ICV9</accession>
<sequence>MEITNMNTLKILEDAKKVYIFEPVYDISAATEQANKKKLDAFGMMAKFNILNKPKDEAVHAARSELRYEPFWFIDSNRKVDYKLLLERKLDVDDEYATSILIDGKDYEIFEDSKKSFVSNDKRYSTLNVQYNCNREIKYKTYIDGLGRNIKSENYEKLFKNSNYKFKEVEDLTNIDNIINPTFSFSSAIEEMKNSLLREKIISHEILTDDAIVDKIYLYFRPVYAFEFIWSNENKVGIIEIDGLNGEISEKGVWLKERVSKVMTRDMFFDIGGEIANGMVPGGGVVVKMIDRMTK</sequence>
<reference evidence="1" key="2">
    <citation type="submission" date="2023-09" db="EMBL/GenBank/DDBJ databases">
        <title>Characterization of Arcobacter Isolates from Retail Chicken Sold in Supermarkets in Tbilisi, Georgia.</title>
        <authorList>
            <person name="Matthias R."/>
            <person name="Zautner A.E."/>
        </authorList>
    </citation>
    <scope>NUCLEOTIDE SEQUENCE</scope>
    <source>
        <strain evidence="1">LEO 108</strain>
    </source>
</reference>
<dbReference type="EMBL" id="CP134851">
    <property type="protein sequence ID" value="WNL22918.1"/>
    <property type="molecule type" value="Genomic_DNA"/>
</dbReference>
<evidence type="ECO:0000313" key="1">
    <source>
        <dbReference type="EMBL" id="WNL15340.1"/>
    </source>
</evidence>